<dbReference type="RefSeq" id="WP_286677557.1">
    <property type="nucleotide sequence ID" value="NZ_MNXI01000013.1"/>
</dbReference>
<feature type="domain" description="HEPN" evidence="1">
    <location>
        <begin position="24"/>
        <end position="136"/>
    </location>
</feature>
<sequence length="152" mass="17985">MSYEELLKQRIIERTEVTQEEIADLLRVARRDINTAQRNLIDHDLDWAFAIAYNSILQLTLAWMNHLGFRPKGEAKHANTFTFLEEALPKERQPMIKRLQRMRQKRNATIYRKAGLVGEKEARDVIDFAGEYYKEIEAILPEYIVKLSYKED</sequence>
<organism evidence="2 3">
    <name type="scientific">Candidatus Aquicultor secundus</name>
    <dbReference type="NCBI Taxonomy" id="1973895"/>
    <lineage>
        <taxon>Bacteria</taxon>
        <taxon>Bacillati</taxon>
        <taxon>Actinomycetota</taxon>
        <taxon>Candidatus Aquicultoria</taxon>
        <taxon>Candidatus Aquicultorales</taxon>
        <taxon>Candidatus Aquicultoraceae</taxon>
        <taxon>Candidatus Aquicultor</taxon>
    </lineage>
</organism>
<comment type="caution">
    <text evidence="2">The sequence shown here is derived from an EMBL/GenBank/DDBJ whole genome shotgun (WGS) entry which is preliminary data.</text>
</comment>
<protein>
    <recommendedName>
        <fullName evidence="1">HEPN domain-containing protein</fullName>
    </recommendedName>
</protein>
<dbReference type="EMBL" id="PFNG01000171">
    <property type="protein sequence ID" value="PIZ37469.1"/>
    <property type="molecule type" value="Genomic_DNA"/>
</dbReference>
<gene>
    <name evidence="2" type="ORF">COY37_07285</name>
</gene>
<evidence type="ECO:0000313" key="3">
    <source>
        <dbReference type="Proteomes" id="UP000230956"/>
    </source>
</evidence>
<dbReference type="Proteomes" id="UP000230956">
    <property type="component" value="Unassembled WGS sequence"/>
</dbReference>
<dbReference type="Gene3D" id="1.20.120.330">
    <property type="entry name" value="Nucleotidyltransferases domain 2"/>
    <property type="match status" value="1"/>
</dbReference>
<accession>A0A2M7T804</accession>
<proteinExistence type="predicted"/>
<evidence type="ECO:0000313" key="2">
    <source>
        <dbReference type="EMBL" id="PIZ37469.1"/>
    </source>
</evidence>
<dbReference type="Pfam" id="PF05168">
    <property type="entry name" value="HEPN"/>
    <property type="match status" value="1"/>
</dbReference>
<dbReference type="InterPro" id="IPR007842">
    <property type="entry name" value="HEPN_dom"/>
</dbReference>
<evidence type="ECO:0000259" key="1">
    <source>
        <dbReference type="Pfam" id="PF05168"/>
    </source>
</evidence>
<name>A0A2M7T804_9ACTN</name>
<dbReference type="AlphaFoldDB" id="A0A2M7T804"/>
<reference evidence="3" key="1">
    <citation type="submission" date="2017-09" db="EMBL/GenBank/DDBJ databases">
        <title>Depth-based differentiation of microbial function through sediment-hosted aquifers and enrichment of novel symbionts in the deep terrestrial subsurface.</title>
        <authorList>
            <person name="Probst A.J."/>
            <person name="Ladd B."/>
            <person name="Jarett J.K."/>
            <person name="Geller-Mcgrath D.E."/>
            <person name="Sieber C.M.K."/>
            <person name="Emerson J.B."/>
            <person name="Anantharaman K."/>
            <person name="Thomas B.C."/>
            <person name="Malmstrom R."/>
            <person name="Stieglmeier M."/>
            <person name="Klingl A."/>
            <person name="Woyke T."/>
            <person name="Ryan C.M."/>
            <person name="Banfield J.F."/>
        </authorList>
    </citation>
    <scope>NUCLEOTIDE SEQUENCE [LARGE SCALE GENOMIC DNA]</scope>
</reference>